<dbReference type="EMBL" id="JBHSAY010000006">
    <property type="protein sequence ID" value="MFC4131572.1"/>
    <property type="molecule type" value="Genomic_DNA"/>
</dbReference>
<dbReference type="RefSeq" id="WP_253755226.1">
    <property type="nucleotide sequence ID" value="NZ_JAMZDZ010000001.1"/>
</dbReference>
<protein>
    <submittedName>
        <fullName evidence="1">Uncharacterized protein</fullName>
    </submittedName>
</protein>
<name>A0ABV8LKS3_9ACTN</name>
<gene>
    <name evidence="1" type="ORF">ACFOZ4_13255</name>
</gene>
<keyword evidence="2" id="KW-1185">Reference proteome</keyword>
<proteinExistence type="predicted"/>
<accession>A0ABV8LKS3</accession>
<evidence type="ECO:0000313" key="1">
    <source>
        <dbReference type="EMBL" id="MFC4131572.1"/>
    </source>
</evidence>
<organism evidence="1 2">
    <name type="scientific">Hamadaea flava</name>
    <dbReference type="NCBI Taxonomy" id="1742688"/>
    <lineage>
        <taxon>Bacteria</taxon>
        <taxon>Bacillati</taxon>
        <taxon>Actinomycetota</taxon>
        <taxon>Actinomycetes</taxon>
        <taxon>Micromonosporales</taxon>
        <taxon>Micromonosporaceae</taxon>
        <taxon>Hamadaea</taxon>
    </lineage>
</organism>
<comment type="caution">
    <text evidence="1">The sequence shown here is derived from an EMBL/GenBank/DDBJ whole genome shotgun (WGS) entry which is preliminary data.</text>
</comment>
<evidence type="ECO:0000313" key="2">
    <source>
        <dbReference type="Proteomes" id="UP001595816"/>
    </source>
</evidence>
<dbReference type="Proteomes" id="UP001595816">
    <property type="component" value="Unassembled WGS sequence"/>
</dbReference>
<reference evidence="2" key="1">
    <citation type="journal article" date="2019" name="Int. J. Syst. Evol. Microbiol.">
        <title>The Global Catalogue of Microorganisms (GCM) 10K type strain sequencing project: providing services to taxonomists for standard genome sequencing and annotation.</title>
        <authorList>
            <consortium name="The Broad Institute Genomics Platform"/>
            <consortium name="The Broad Institute Genome Sequencing Center for Infectious Disease"/>
            <person name="Wu L."/>
            <person name="Ma J."/>
        </authorList>
    </citation>
    <scope>NUCLEOTIDE SEQUENCE [LARGE SCALE GENOMIC DNA]</scope>
    <source>
        <strain evidence="2">CGMCC 4.7289</strain>
    </source>
</reference>
<sequence>MGFGYKTSWLAVRDRTAADIADALGLHDRQSMDWATGVDLAYGQGVYMASPIPGWTVAHSRRDLPFEAYDLGFAEWLGDLSRSLGEVQFFANERVVGYHAWAIARAGEVLRAYCFIGEQGEIPLFVGDPTADEIRIGKGVLGPVADYADWSDDEAEAWFRTTPSEEDVLLMAAAWSFDPSTIDDAAVTTLGLYA</sequence>